<organism evidence="1 2">
    <name type="scientific">Austropuccinia psidii MF-1</name>
    <dbReference type="NCBI Taxonomy" id="1389203"/>
    <lineage>
        <taxon>Eukaryota</taxon>
        <taxon>Fungi</taxon>
        <taxon>Dikarya</taxon>
        <taxon>Basidiomycota</taxon>
        <taxon>Pucciniomycotina</taxon>
        <taxon>Pucciniomycetes</taxon>
        <taxon>Pucciniales</taxon>
        <taxon>Sphaerophragmiaceae</taxon>
        <taxon>Austropuccinia</taxon>
    </lineage>
</organism>
<accession>A0A9Q3FRB1</accession>
<protein>
    <submittedName>
        <fullName evidence="1">Uncharacterized protein</fullName>
    </submittedName>
</protein>
<gene>
    <name evidence="1" type="ORF">O181_084428</name>
</gene>
<evidence type="ECO:0000313" key="2">
    <source>
        <dbReference type="Proteomes" id="UP000765509"/>
    </source>
</evidence>
<proteinExistence type="predicted"/>
<keyword evidence="2" id="KW-1185">Reference proteome</keyword>
<sequence length="90" mass="10111">MYSALPKVCERGQGSCMLAAAAHASSRGQLSFVRGRTPAPSFNFFSFIFFNICLIRHLNDDNNDYACFISQHKRWTALTCLKTSNAEEDN</sequence>
<evidence type="ECO:0000313" key="1">
    <source>
        <dbReference type="EMBL" id="MBW0544713.1"/>
    </source>
</evidence>
<dbReference type="EMBL" id="AVOT02049538">
    <property type="protein sequence ID" value="MBW0544713.1"/>
    <property type="molecule type" value="Genomic_DNA"/>
</dbReference>
<dbReference type="AlphaFoldDB" id="A0A9Q3FRB1"/>
<dbReference type="Proteomes" id="UP000765509">
    <property type="component" value="Unassembled WGS sequence"/>
</dbReference>
<name>A0A9Q3FRB1_9BASI</name>
<reference evidence="1" key="1">
    <citation type="submission" date="2021-03" db="EMBL/GenBank/DDBJ databases">
        <title>Draft genome sequence of rust myrtle Austropuccinia psidii MF-1, a brazilian biotype.</title>
        <authorList>
            <person name="Quecine M.C."/>
            <person name="Pachon D.M.R."/>
            <person name="Bonatelli M.L."/>
            <person name="Correr F.H."/>
            <person name="Franceschini L.M."/>
            <person name="Leite T.F."/>
            <person name="Margarido G.R.A."/>
            <person name="Almeida C.A."/>
            <person name="Ferrarezi J.A."/>
            <person name="Labate C.A."/>
        </authorList>
    </citation>
    <scope>NUCLEOTIDE SEQUENCE</scope>
    <source>
        <strain evidence="1">MF-1</strain>
    </source>
</reference>
<comment type="caution">
    <text evidence="1">The sequence shown here is derived from an EMBL/GenBank/DDBJ whole genome shotgun (WGS) entry which is preliminary data.</text>
</comment>